<proteinExistence type="predicted"/>
<dbReference type="EMBL" id="CP120865">
    <property type="protein sequence ID" value="WFE92656.1"/>
    <property type="molecule type" value="Genomic_DNA"/>
</dbReference>
<protein>
    <submittedName>
        <fullName evidence="1">Uncharacterized protein</fullName>
    </submittedName>
</protein>
<gene>
    <name evidence="1" type="ORF">K1718_27405</name>
</gene>
<dbReference type="RefSeq" id="WP_265684745.1">
    <property type="nucleotide sequence ID" value="NZ_CP120865.1"/>
</dbReference>
<evidence type="ECO:0000313" key="2">
    <source>
        <dbReference type="Proteomes" id="UP001209803"/>
    </source>
</evidence>
<sequence length="209" mass="22870">MPAIFIFEGVILLLHVCLRHALRMMIFIAATAGNTAIAGALPKDFAIQTIPNRSENGLNTERILCAFGDMKQTMAKVAAEGVNVPDVADLCQAVMAETIKRGKQATLYGRMQPDDPAGEFRQVAHAATANQSQYVNVEGIRKELNCTLAYDAGRVYESFQPNALALPNWSDDQVKDVRTRCFELSDDVSVVDGLRAGALDQRRTVQLTN</sequence>
<keyword evidence="1" id="KW-0614">Plasmid</keyword>
<accession>A0ABY8FBE4</accession>
<geneLocation type="plasmid" evidence="1 2">
    <name>unnamed2</name>
</geneLocation>
<reference evidence="1 2" key="1">
    <citation type="submission" date="2023-03" db="EMBL/GenBank/DDBJ databases">
        <title>Roseibium porphyridii sp. nov. and Roseibium rhodosorbium sp. nov. isolated from marine algae, Porphyridium cruentum and Rhodosorus marinus, respectively.</title>
        <authorList>
            <person name="Lee M.W."/>
            <person name="Choi B.J."/>
            <person name="Lee J.K."/>
            <person name="Choi D.G."/>
            <person name="Baek J.H."/>
            <person name="Bayburt H."/>
            <person name="Kim J.M."/>
            <person name="Han D.M."/>
            <person name="Kim K.H."/>
            <person name="Jeon C.O."/>
        </authorList>
    </citation>
    <scope>NUCLEOTIDE SEQUENCE [LARGE SCALE GENOMIC DNA]</scope>
    <source>
        <strain evidence="1 2">KMA01</strain>
        <plasmid evidence="1 2">unnamed2</plasmid>
    </source>
</reference>
<organism evidence="1 2">
    <name type="scientific">Roseibium porphyridii</name>
    <dbReference type="NCBI Taxonomy" id="2866279"/>
    <lineage>
        <taxon>Bacteria</taxon>
        <taxon>Pseudomonadati</taxon>
        <taxon>Pseudomonadota</taxon>
        <taxon>Alphaproteobacteria</taxon>
        <taxon>Hyphomicrobiales</taxon>
        <taxon>Stappiaceae</taxon>
        <taxon>Roseibium</taxon>
    </lineage>
</organism>
<evidence type="ECO:0000313" key="1">
    <source>
        <dbReference type="EMBL" id="WFE92656.1"/>
    </source>
</evidence>
<dbReference type="Proteomes" id="UP001209803">
    <property type="component" value="Plasmid unnamed2"/>
</dbReference>
<name>A0ABY8FBE4_9HYPH</name>
<keyword evidence="2" id="KW-1185">Reference proteome</keyword>